<dbReference type="GO" id="GO:0000976">
    <property type="term" value="F:transcription cis-regulatory region binding"/>
    <property type="evidence" value="ECO:0007669"/>
    <property type="project" value="TreeGrafter"/>
</dbReference>
<dbReference type="Pfam" id="PF00440">
    <property type="entry name" value="TetR_N"/>
    <property type="match status" value="1"/>
</dbReference>
<dbReference type="PRINTS" id="PR00455">
    <property type="entry name" value="HTHTETR"/>
</dbReference>
<dbReference type="EMBL" id="FOYL01000002">
    <property type="protein sequence ID" value="SFR04130.1"/>
    <property type="molecule type" value="Genomic_DNA"/>
</dbReference>
<sequence>MTGLSSRVRTALRAVTLSQRELAVRIGMDPTALSKALRGTRRLRDEEITAIAEACSVTVAYLTRGTGPEPVVADRVRERAEVVTAQERRDQILAAATVLIARRGYHNVRVSDIARHCGTSTATVHYHFPTKEAALHAAMEHYARSFRARVEREFGQATSARDKLRRLIDVQLPLATDDVDEWSVWVQFWSQAMFEPRLRPVQRLVYSDWRRIVVDLLGECRAEGLCAGADVEALADRFIAMADGLAVQILASSTEMRSDRMRELLLRAFEPDLVLTA</sequence>
<dbReference type="SUPFAM" id="SSF46689">
    <property type="entry name" value="Homeodomain-like"/>
    <property type="match status" value="1"/>
</dbReference>
<dbReference type="PANTHER" id="PTHR30055:SF200">
    <property type="entry name" value="HTH-TYPE TRANSCRIPTIONAL REPRESSOR BDCR"/>
    <property type="match status" value="1"/>
</dbReference>
<feature type="DNA-binding region" description="H-T-H motif" evidence="5">
    <location>
        <begin position="109"/>
        <end position="128"/>
    </location>
</feature>
<evidence type="ECO:0000313" key="8">
    <source>
        <dbReference type="EMBL" id="SFR04130.1"/>
    </source>
</evidence>
<evidence type="ECO:0000256" key="1">
    <source>
        <dbReference type="ARBA" id="ARBA00022491"/>
    </source>
</evidence>
<accession>A0A1I6DF67</accession>
<evidence type="ECO:0000259" key="7">
    <source>
        <dbReference type="PROSITE" id="PS50977"/>
    </source>
</evidence>
<dbReference type="Pfam" id="PF01381">
    <property type="entry name" value="HTH_3"/>
    <property type="match status" value="1"/>
</dbReference>
<evidence type="ECO:0000313" key="9">
    <source>
        <dbReference type="Proteomes" id="UP000198583"/>
    </source>
</evidence>
<feature type="domain" description="HTH tetR-type" evidence="7">
    <location>
        <begin position="86"/>
        <end position="146"/>
    </location>
</feature>
<keyword evidence="4" id="KW-0804">Transcription</keyword>
<dbReference type="PANTHER" id="PTHR30055">
    <property type="entry name" value="HTH-TYPE TRANSCRIPTIONAL REGULATOR RUTR"/>
    <property type="match status" value="1"/>
</dbReference>
<dbReference type="PROSITE" id="PS50943">
    <property type="entry name" value="HTH_CROC1"/>
    <property type="match status" value="1"/>
</dbReference>
<evidence type="ECO:0000256" key="3">
    <source>
        <dbReference type="ARBA" id="ARBA00023125"/>
    </source>
</evidence>
<dbReference type="Gene3D" id="1.10.260.40">
    <property type="entry name" value="lambda repressor-like DNA-binding domains"/>
    <property type="match status" value="1"/>
</dbReference>
<dbReference type="InterPro" id="IPR009057">
    <property type="entry name" value="Homeodomain-like_sf"/>
</dbReference>
<keyword evidence="1" id="KW-0678">Repressor</keyword>
<evidence type="ECO:0000259" key="6">
    <source>
        <dbReference type="PROSITE" id="PS50943"/>
    </source>
</evidence>
<dbReference type="PROSITE" id="PS50977">
    <property type="entry name" value="HTH_TETR_2"/>
    <property type="match status" value="1"/>
</dbReference>
<dbReference type="Proteomes" id="UP000198583">
    <property type="component" value="Unassembled WGS sequence"/>
</dbReference>
<dbReference type="GO" id="GO:0003700">
    <property type="term" value="F:DNA-binding transcription factor activity"/>
    <property type="evidence" value="ECO:0007669"/>
    <property type="project" value="TreeGrafter"/>
</dbReference>
<name>A0A1I6DF67_9PSEU</name>
<dbReference type="OrthoDB" id="5119743at2"/>
<dbReference type="InterPro" id="IPR010982">
    <property type="entry name" value="Lambda_DNA-bd_dom_sf"/>
</dbReference>
<dbReference type="SMART" id="SM00530">
    <property type="entry name" value="HTH_XRE"/>
    <property type="match status" value="1"/>
</dbReference>
<evidence type="ECO:0000256" key="5">
    <source>
        <dbReference type="PROSITE-ProRule" id="PRU00335"/>
    </source>
</evidence>
<dbReference type="InterPro" id="IPR036271">
    <property type="entry name" value="Tet_transcr_reg_TetR-rel_C_sf"/>
</dbReference>
<dbReference type="SUPFAM" id="SSF47413">
    <property type="entry name" value="lambda repressor-like DNA-binding domains"/>
    <property type="match status" value="1"/>
</dbReference>
<reference evidence="9" key="1">
    <citation type="submission" date="2016-10" db="EMBL/GenBank/DDBJ databases">
        <authorList>
            <person name="Varghese N."/>
            <person name="Submissions S."/>
        </authorList>
    </citation>
    <scope>NUCLEOTIDE SEQUENCE [LARGE SCALE GENOMIC DNA]</scope>
    <source>
        <strain evidence="9">DSM 44232</strain>
    </source>
</reference>
<proteinExistence type="predicted"/>
<keyword evidence="2" id="KW-0805">Transcription regulation</keyword>
<keyword evidence="9" id="KW-1185">Reference proteome</keyword>
<dbReference type="AlphaFoldDB" id="A0A1I6DF67"/>
<dbReference type="RefSeq" id="WP_093589048.1">
    <property type="nucleotide sequence ID" value="NZ_FOYL01000002.1"/>
</dbReference>
<dbReference type="CDD" id="cd00093">
    <property type="entry name" value="HTH_XRE"/>
    <property type="match status" value="1"/>
</dbReference>
<gene>
    <name evidence="8" type="ORF">SAMN04488564_102459</name>
</gene>
<evidence type="ECO:0000256" key="2">
    <source>
        <dbReference type="ARBA" id="ARBA00023015"/>
    </source>
</evidence>
<dbReference type="InterPro" id="IPR001647">
    <property type="entry name" value="HTH_TetR"/>
</dbReference>
<dbReference type="InterPro" id="IPR050109">
    <property type="entry name" value="HTH-type_TetR-like_transc_reg"/>
</dbReference>
<dbReference type="SUPFAM" id="SSF48498">
    <property type="entry name" value="Tetracyclin repressor-like, C-terminal domain"/>
    <property type="match status" value="1"/>
</dbReference>
<dbReference type="InterPro" id="IPR001387">
    <property type="entry name" value="Cro/C1-type_HTH"/>
</dbReference>
<dbReference type="Gene3D" id="1.10.357.10">
    <property type="entry name" value="Tetracycline Repressor, domain 2"/>
    <property type="match status" value="1"/>
</dbReference>
<evidence type="ECO:0000256" key="4">
    <source>
        <dbReference type="ARBA" id="ARBA00023163"/>
    </source>
</evidence>
<protein>
    <submittedName>
        <fullName evidence="8">DNA-binding transcriptional regulator, AcrR family</fullName>
    </submittedName>
</protein>
<dbReference type="STRING" id="84724.SAMN04488564_102459"/>
<feature type="domain" description="HTH cro/C1-type" evidence="6">
    <location>
        <begin position="17"/>
        <end position="62"/>
    </location>
</feature>
<organism evidence="8 9">
    <name type="scientific">Lentzea waywayandensis</name>
    <dbReference type="NCBI Taxonomy" id="84724"/>
    <lineage>
        <taxon>Bacteria</taxon>
        <taxon>Bacillati</taxon>
        <taxon>Actinomycetota</taxon>
        <taxon>Actinomycetes</taxon>
        <taxon>Pseudonocardiales</taxon>
        <taxon>Pseudonocardiaceae</taxon>
        <taxon>Lentzea</taxon>
    </lineage>
</organism>
<dbReference type="InterPro" id="IPR039538">
    <property type="entry name" value="BetI_C"/>
</dbReference>
<dbReference type="Pfam" id="PF13977">
    <property type="entry name" value="TetR_C_6"/>
    <property type="match status" value="1"/>
</dbReference>
<keyword evidence="3 5" id="KW-0238">DNA-binding</keyword>